<dbReference type="Proteomes" id="UP000499080">
    <property type="component" value="Unassembled WGS sequence"/>
</dbReference>
<reference evidence="1 2" key="1">
    <citation type="journal article" date="2019" name="Sci. Rep.">
        <title>Orb-weaving spider Araneus ventricosus genome elucidates the spidroin gene catalogue.</title>
        <authorList>
            <person name="Kono N."/>
            <person name="Nakamura H."/>
            <person name="Ohtoshi R."/>
            <person name="Moran D.A.P."/>
            <person name="Shinohara A."/>
            <person name="Yoshida Y."/>
            <person name="Fujiwara M."/>
            <person name="Mori M."/>
            <person name="Tomita M."/>
            <person name="Arakawa K."/>
        </authorList>
    </citation>
    <scope>NUCLEOTIDE SEQUENCE [LARGE SCALE GENOMIC DNA]</scope>
</reference>
<evidence type="ECO:0000313" key="1">
    <source>
        <dbReference type="EMBL" id="GBN99339.1"/>
    </source>
</evidence>
<comment type="caution">
    <text evidence="1">The sequence shown here is derived from an EMBL/GenBank/DDBJ whole genome shotgun (WGS) entry which is preliminary data.</text>
</comment>
<sequence>MIRERTSQQPR</sequence>
<protein>
    <submittedName>
        <fullName evidence="1">Retrovirus-related Pol polyprotein from transposon 17.6</fullName>
    </submittedName>
</protein>
<evidence type="ECO:0000313" key="2">
    <source>
        <dbReference type="Proteomes" id="UP000499080"/>
    </source>
</evidence>
<feature type="non-terminal residue" evidence="1">
    <location>
        <position position="11"/>
    </location>
</feature>
<proteinExistence type="predicted"/>
<gene>
    <name evidence="1" type="primary">pol_1320</name>
    <name evidence="1" type="ORF">AVEN_185620_1</name>
</gene>
<organism evidence="1 2">
    <name type="scientific">Araneus ventricosus</name>
    <name type="common">Orbweaver spider</name>
    <name type="synonym">Epeira ventricosa</name>
    <dbReference type="NCBI Taxonomy" id="182803"/>
    <lineage>
        <taxon>Eukaryota</taxon>
        <taxon>Metazoa</taxon>
        <taxon>Ecdysozoa</taxon>
        <taxon>Arthropoda</taxon>
        <taxon>Chelicerata</taxon>
        <taxon>Arachnida</taxon>
        <taxon>Araneae</taxon>
        <taxon>Araneomorphae</taxon>
        <taxon>Entelegynae</taxon>
        <taxon>Araneoidea</taxon>
        <taxon>Araneidae</taxon>
        <taxon>Araneus</taxon>
    </lineage>
</organism>
<keyword evidence="2" id="KW-1185">Reference proteome</keyword>
<accession>A0A4Y2TIW7</accession>
<name>A0A4Y2TIW7_ARAVE</name>
<dbReference type="EMBL" id="BGPR01028277">
    <property type="protein sequence ID" value="GBN99339.1"/>
    <property type="molecule type" value="Genomic_DNA"/>
</dbReference>